<dbReference type="Pfam" id="PF01343">
    <property type="entry name" value="Peptidase_S49"/>
    <property type="match status" value="2"/>
</dbReference>
<protein>
    <submittedName>
        <fullName evidence="10">Signal peptide peptidase SppA</fullName>
    </submittedName>
</protein>
<evidence type="ECO:0000256" key="6">
    <source>
        <dbReference type="ARBA" id="ARBA00023136"/>
    </source>
</evidence>
<evidence type="ECO:0000256" key="1">
    <source>
        <dbReference type="ARBA" id="ARBA00004370"/>
    </source>
</evidence>
<dbReference type="InterPro" id="IPR004634">
    <property type="entry name" value="Pept_S49_pIV"/>
</dbReference>
<comment type="similarity">
    <text evidence="2">Belongs to the peptidase S49 family.</text>
</comment>
<evidence type="ECO:0000256" key="5">
    <source>
        <dbReference type="ARBA" id="ARBA00022825"/>
    </source>
</evidence>
<feature type="domain" description="Peptidase S49" evidence="9">
    <location>
        <begin position="125"/>
        <end position="272"/>
    </location>
</feature>
<accession>A0A0B7I860</accession>
<dbReference type="GO" id="GO:0008236">
    <property type="term" value="F:serine-type peptidase activity"/>
    <property type="evidence" value="ECO:0007669"/>
    <property type="project" value="UniProtKB-KW"/>
</dbReference>
<proteinExistence type="inferred from homology"/>
<dbReference type="Proteomes" id="UP000045051">
    <property type="component" value="Unassembled WGS sequence"/>
</dbReference>
<dbReference type="PANTHER" id="PTHR33209:SF1">
    <property type="entry name" value="PEPTIDASE S49 DOMAIN-CONTAINING PROTEIN"/>
    <property type="match status" value="1"/>
</dbReference>
<keyword evidence="8" id="KW-0812">Transmembrane</keyword>
<keyword evidence="6 8" id="KW-0472">Membrane</keyword>
<keyword evidence="8" id="KW-1133">Transmembrane helix</keyword>
<name>A0A0B7I860_9FLAO</name>
<keyword evidence="11" id="KW-1185">Reference proteome</keyword>
<dbReference type="SUPFAM" id="SSF52096">
    <property type="entry name" value="ClpP/crotonase"/>
    <property type="match status" value="2"/>
</dbReference>
<dbReference type="RefSeq" id="WP_042344745.1">
    <property type="nucleotide sequence ID" value="NZ_CDOI01000163.1"/>
</dbReference>
<dbReference type="CDD" id="cd07018">
    <property type="entry name" value="S49_SppA_67K_type"/>
    <property type="match status" value="1"/>
</dbReference>
<dbReference type="GO" id="GO:0016020">
    <property type="term" value="C:membrane"/>
    <property type="evidence" value="ECO:0007669"/>
    <property type="project" value="UniProtKB-SubCell"/>
</dbReference>
<keyword evidence="3" id="KW-0645">Protease</keyword>
<dbReference type="Gene3D" id="3.90.226.10">
    <property type="entry name" value="2-enoyl-CoA Hydratase, Chain A, domain 1"/>
    <property type="match status" value="3"/>
</dbReference>
<evidence type="ECO:0000259" key="9">
    <source>
        <dbReference type="Pfam" id="PF01343"/>
    </source>
</evidence>
<dbReference type="InterPro" id="IPR047272">
    <property type="entry name" value="S49_SppA_C"/>
</dbReference>
<feature type="domain" description="Peptidase S49" evidence="9">
    <location>
        <begin position="372"/>
        <end position="522"/>
    </location>
</feature>
<dbReference type="AlphaFoldDB" id="A0A0B7I860"/>
<dbReference type="CDD" id="cd07023">
    <property type="entry name" value="S49_Sppa_N_C"/>
    <property type="match status" value="1"/>
</dbReference>
<dbReference type="EMBL" id="CDOI01000163">
    <property type="protein sequence ID" value="CEN47910.1"/>
    <property type="molecule type" value="Genomic_DNA"/>
</dbReference>
<evidence type="ECO:0000256" key="7">
    <source>
        <dbReference type="PIRSR" id="PIRSR001217-1"/>
    </source>
</evidence>
<evidence type="ECO:0000313" key="10">
    <source>
        <dbReference type="EMBL" id="CEN47910.1"/>
    </source>
</evidence>
<evidence type="ECO:0000256" key="3">
    <source>
        <dbReference type="ARBA" id="ARBA00022670"/>
    </source>
</evidence>
<feature type="active site" description="Proton donor/acceptor" evidence="7">
    <location>
        <position position="193"/>
    </location>
</feature>
<feature type="transmembrane region" description="Helical" evidence="8">
    <location>
        <begin position="7"/>
        <end position="33"/>
    </location>
</feature>
<evidence type="ECO:0000313" key="11">
    <source>
        <dbReference type="Proteomes" id="UP000045051"/>
    </source>
</evidence>
<dbReference type="PANTHER" id="PTHR33209">
    <property type="entry name" value="PROTEASE 4"/>
    <property type="match status" value="1"/>
</dbReference>
<feature type="active site" description="Nucleophile" evidence="7">
    <location>
        <position position="388"/>
    </location>
</feature>
<dbReference type="Gene3D" id="6.20.330.10">
    <property type="match status" value="1"/>
</dbReference>
<evidence type="ECO:0000256" key="2">
    <source>
        <dbReference type="ARBA" id="ARBA00008683"/>
    </source>
</evidence>
<sequence>MTFLKNVLATILGFFISLGIFFIIFLIFMSVMMSSIGSTDSAAVIVKDNSVLELEFKMPLRDYGEKVYLEDFDYTIEEYNGLNSILKAIKHASTDSKIKGILLKSSGNLSGLALVRELRVALEDFKTSGKFIYAYNDVIPQSDYYLQTVADKIYVSPLGKLNFRGLSSEVLFLKDLQDNTGVSMEVIRHGKYKSAVEPFLDNKMSDENRLQIKELLSSVWDIIVQDIAESRAITVEDLNAIATNLEARTPQLALKNKMVDGVLFQDEFENILCEAMNVSKIEDVNYINIEEYTESVSKKYSKKAKDKIAVIYAEGEIMYGSGNSRIVGDKTIVESLRKAVKNDDVKAIVLRINSPGGSVLASELIHREIAVTKQHKNVYVSMGNYAASGGYYIACHADKIFAEAGTITGSIGVFGAVPNVSKLAEKWGVNAEQVTTHSNALEYSLFEKPSKSFIDENTESVEQIYELFLERVAEGRGMTTEQVNEIAQGRVWSGKDALRLGLVDQIGTLDNVLEFVANEKGLESYSVVSYPLFKTSLKEMFGTYAMSLKSHSLQEELGKEAYQMYEKIKLLSQQEGIQARMLFDVSLD</sequence>
<dbReference type="NCBIfam" id="TIGR00705">
    <property type="entry name" value="SppA_67K"/>
    <property type="match status" value="1"/>
</dbReference>
<dbReference type="InterPro" id="IPR047217">
    <property type="entry name" value="S49_SppA_67K_type_N"/>
</dbReference>
<keyword evidence="4" id="KW-0378">Hydrolase</keyword>
<keyword evidence="5" id="KW-0720">Serine protease</keyword>
<evidence type="ECO:0000256" key="4">
    <source>
        <dbReference type="ARBA" id="ARBA00022801"/>
    </source>
</evidence>
<dbReference type="NCBIfam" id="TIGR00706">
    <property type="entry name" value="SppA_dom"/>
    <property type="match status" value="1"/>
</dbReference>
<dbReference type="InterPro" id="IPR002142">
    <property type="entry name" value="Peptidase_S49"/>
</dbReference>
<dbReference type="InterPro" id="IPR029045">
    <property type="entry name" value="ClpP/crotonase-like_dom_sf"/>
</dbReference>
<evidence type="ECO:0000256" key="8">
    <source>
        <dbReference type="SAM" id="Phobius"/>
    </source>
</evidence>
<comment type="subcellular location">
    <subcellularLocation>
        <location evidence="1">Membrane</location>
    </subcellularLocation>
</comment>
<dbReference type="PIRSF" id="PIRSF001217">
    <property type="entry name" value="Protease_4_SppA"/>
    <property type="match status" value="1"/>
</dbReference>
<dbReference type="InterPro" id="IPR004635">
    <property type="entry name" value="Pept_S49_SppA"/>
</dbReference>
<reference evidence="10 11" key="1">
    <citation type="submission" date="2015-01" db="EMBL/GenBank/DDBJ databases">
        <authorList>
            <person name="Xiang T."/>
            <person name="Song Y."/>
            <person name="Huang L."/>
            <person name="Wang B."/>
            <person name="Wu P."/>
        </authorList>
    </citation>
    <scope>NUCLEOTIDE SEQUENCE [LARGE SCALE GENOMIC DNA]</scope>
    <source>
        <strain evidence="10 11">CcD38</strain>
    </source>
</reference>
<organism evidence="10 11">
    <name type="scientific">Capnocytophaga canis</name>
    <dbReference type="NCBI Taxonomy" id="1848903"/>
    <lineage>
        <taxon>Bacteria</taxon>
        <taxon>Pseudomonadati</taxon>
        <taxon>Bacteroidota</taxon>
        <taxon>Flavobacteriia</taxon>
        <taxon>Flavobacteriales</taxon>
        <taxon>Flavobacteriaceae</taxon>
        <taxon>Capnocytophaga</taxon>
    </lineage>
</organism>
<gene>
    <name evidence="10" type="ORF">CCAND38_500015</name>
</gene>
<dbReference type="GO" id="GO:0006465">
    <property type="term" value="P:signal peptide processing"/>
    <property type="evidence" value="ECO:0007669"/>
    <property type="project" value="InterPro"/>
</dbReference>